<proteinExistence type="predicted"/>
<feature type="compositionally biased region" description="Basic and acidic residues" evidence="7">
    <location>
        <begin position="251"/>
        <end position="264"/>
    </location>
</feature>
<keyword evidence="6 8" id="KW-0472">Membrane</keyword>
<feature type="transmembrane region" description="Helical" evidence="8">
    <location>
        <begin position="154"/>
        <end position="173"/>
    </location>
</feature>
<evidence type="ECO:0000313" key="11">
    <source>
        <dbReference type="Proteomes" id="UP000608024"/>
    </source>
</evidence>
<organism evidence="10 11">
    <name type="scientific">Streptomyces longispororuber</name>
    <dbReference type="NCBI Taxonomy" id="68230"/>
    <lineage>
        <taxon>Bacteria</taxon>
        <taxon>Bacillati</taxon>
        <taxon>Actinomycetota</taxon>
        <taxon>Actinomycetes</taxon>
        <taxon>Kitasatosporales</taxon>
        <taxon>Streptomycetaceae</taxon>
        <taxon>Streptomyces</taxon>
    </lineage>
</organism>
<dbReference type="Proteomes" id="UP000608024">
    <property type="component" value="Unassembled WGS sequence"/>
</dbReference>
<dbReference type="AlphaFoldDB" id="A0A919DT36"/>
<evidence type="ECO:0000256" key="4">
    <source>
        <dbReference type="ARBA" id="ARBA00022801"/>
    </source>
</evidence>
<name>A0A919DT36_9ACTN</name>
<keyword evidence="2" id="KW-1003">Cell membrane</keyword>
<evidence type="ECO:0000256" key="5">
    <source>
        <dbReference type="ARBA" id="ARBA00022989"/>
    </source>
</evidence>
<dbReference type="EMBL" id="BNBT01000086">
    <property type="protein sequence ID" value="GHE74810.1"/>
    <property type="molecule type" value="Genomic_DNA"/>
</dbReference>
<feature type="transmembrane region" description="Helical" evidence="8">
    <location>
        <begin position="27"/>
        <end position="45"/>
    </location>
</feature>
<protein>
    <recommendedName>
        <fullName evidence="9">Phosphatidic acid phosphatase type 2/haloperoxidase domain-containing protein</fullName>
    </recommendedName>
</protein>
<gene>
    <name evidence="10" type="ORF">GCM10018785_48870</name>
</gene>
<dbReference type="PANTHER" id="PTHR14969">
    <property type="entry name" value="SPHINGOSINE-1-PHOSPHATE PHOSPHOHYDROLASE"/>
    <property type="match status" value="1"/>
</dbReference>
<evidence type="ECO:0000256" key="7">
    <source>
        <dbReference type="SAM" id="MobiDB-lite"/>
    </source>
</evidence>
<dbReference type="Gene3D" id="1.20.144.10">
    <property type="entry name" value="Phosphatidic acid phosphatase type 2/haloperoxidase"/>
    <property type="match status" value="1"/>
</dbReference>
<reference evidence="10" key="1">
    <citation type="journal article" date="2014" name="Int. J. Syst. Evol. Microbiol.">
        <title>Complete genome sequence of Corynebacterium casei LMG S-19264T (=DSM 44701T), isolated from a smear-ripened cheese.</title>
        <authorList>
            <consortium name="US DOE Joint Genome Institute (JGI-PGF)"/>
            <person name="Walter F."/>
            <person name="Albersmeier A."/>
            <person name="Kalinowski J."/>
            <person name="Ruckert C."/>
        </authorList>
    </citation>
    <scope>NUCLEOTIDE SEQUENCE</scope>
    <source>
        <strain evidence="10">JCM 4784</strain>
    </source>
</reference>
<evidence type="ECO:0000256" key="2">
    <source>
        <dbReference type="ARBA" id="ARBA00022475"/>
    </source>
</evidence>
<keyword evidence="5 8" id="KW-1133">Transmembrane helix</keyword>
<feature type="domain" description="Phosphatidic acid phosphatase type 2/haloperoxidase" evidence="9">
    <location>
        <begin position="58"/>
        <end position="169"/>
    </location>
</feature>
<dbReference type="GO" id="GO:0016787">
    <property type="term" value="F:hydrolase activity"/>
    <property type="evidence" value="ECO:0007669"/>
    <property type="project" value="UniProtKB-KW"/>
</dbReference>
<evidence type="ECO:0000256" key="6">
    <source>
        <dbReference type="ARBA" id="ARBA00023136"/>
    </source>
</evidence>
<evidence type="ECO:0000259" key="9">
    <source>
        <dbReference type="SMART" id="SM00014"/>
    </source>
</evidence>
<dbReference type="InterPro" id="IPR036938">
    <property type="entry name" value="PAP2/HPO_sf"/>
</dbReference>
<comment type="subcellular location">
    <subcellularLocation>
        <location evidence="1">Cell membrane</location>
        <topology evidence="1">Multi-pass membrane protein</topology>
    </subcellularLocation>
</comment>
<keyword evidence="4" id="KW-0378">Hydrolase</keyword>
<keyword evidence="11" id="KW-1185">Reference proteome</keyword>
<evidence type="ECO:0000256" key="1">
    <source>
        <dbReference type="ARBA" id="ARBA00004651"/>
    </source>
</evidence>
<comment type="caution">
    <text evidence="10">The sequence shown here is derived from an EMBL/GenBank/DDBJ whole genome shotgun (WGS) entry which is preliminary data.</text>
</comment>
<feature type="compositionally biased region" description="Low complexity" evidence="7">
    <location>
        <begin position="338"/>
        <end position="356"/>
    </location>
</feature>
<feature type="transmembrane region" description="Helical" evidence="8">
    <location>
        <begin position="52"/>
        <end position="71"/>
    </location>
</feature>
<keyword evidence="3 8" id="KW-0812">Transmembrane</keyword>
<accession>A0A919DT36</accession>
<dbReference type="SUPFAM" id="SSF48317">
    <property type="entry name" value="Acid phosphatase/Vanadium-dependent haloperoxidase"/>
    <property type="match status" value="1"/>
</dbReference>
<feature type="transmembrane region" description="Helical" evidence="8">
    <location>
        <begin position="131"/>
        <end position="148"/>
    </location>
</feature>
<dbReference type="InterPro" id="IPR000326">
    <property type="entry name" value="PAP2/HPO"/>
</dbReference>
<evidence type="ECO:0000256" key="8">
    <source>
        <dbReference type="SAM" id="Phobius"/>
    </source>
</evidence>
<feature type="region of interest" description="Disordered" evidence="7">
    <location>
        <begin position="251"/>
        <end position="382"/>
    </location>
</feature>
<dbReference type="SMART" id="SM00014">
    <property type="entry name" value="acidPPc"/>
    <property type="match status" value="1"/>
</dbReference>
<reference evidence="10" key="2">
    <citation type="submission" date="2020-09" db="EMBL/GenBank/DDBJ databases">
        <authorList>
            <person name="Sun Q."/>
            <person name="Ohkuma M."/>
        </authorList>
    </citation>
    <scope>NUCLEOTIDE SEQUENCE</scope>
    <source>
        <strain evidence="10">JCM 4784</strain>
    </source>
</reference>
<evidence type="ECO:0000313" key="10">
    <source>
        <dbReference type="EMBL" id="GHE74810.1"/>
    </source>
</evidence>
<feature type="compositionally biased region" description="Low complexity" evidence="7">
    <location>
        <begin position="289"/>
        <end position="324"/>
    </location>
</feature>
<sequence length="382" mass="40819">MDSSGLYRDITEFAHDTPGWVQHLAEVWTELGLLLFGALFVVAWWRTRSGDARAFAVAVLAPLGTALAYVISETVKSVIDEERPCRAVKGALTPLVECPPHGDWSFPSNHSTIAGAAAVGLALAWPRIAAFTLPMAVLMAFSRVFVGVHYPHDVAVGLVLGALVAFLAVRLATRPVMRVTEAMRGSRTALVTWFAGPGPATPAPRAPRQDPAPYAPRASYAAPAAAPAYQGGTQAPYGSTAYGDAYAHGAHEHGAHEHGAHEHGGYGYPHQSYGAAAPAGQPYTGQAYGNQGNQHHQGNQGNQGNQYEENPAYQGDQGAQGYQGYREHQGHQQYPPRQAYQGGQGDQAQQGQSYADPRAGHYAAQPHRDEYGDHAQPPTHRP</sequence>
<evidence type="ECO:0000256" key="3">
    <source>
        <dbReference type="ARBA" id="ARBA00022692"/>
    </source>
</evidence>
<dbReference type="Pfam" id="PF01569">
    <property type="entry name" value="PAP2"/>
    <property type="match status" value="1"/>
</dbReference>
<dbReference type="PANTHER" id="PTHR14969:SF62">
    <property type="entry name" value="DECAPRENYLPHOSPHORYL-5-PHOSPHORIBOSE PHOSPHATASE RV3807C-RELATED"/>
    <property type="match status" value="1"/>
</dbReference>
<dbReference type="GO" id="GO:0005886">
    <property type="term" value="C:plasma membrane"/>
    <property type="evidence" value="ECO:0007669"/>
    <property type="project" value="UniProtKB-SubCell"/>
</dbReference>